<dbReference type="STRING" id="78345.BMERY_1710"/>
<dbReference type="InterPro" id="IPR049458">
    <property type="entry name" value="EpsG-like"/>
</dbReference>
<feature type="transmembrane region" description="Helical" evidence="1">
    <location>
        <begin position="244"/>
        <end position="261"/>
    </location>
</feature>
<feature type="transmembrane region" description="Helical" evidence="1">
    <location>
        <begin position="28"/>
        <end position="47"/>
    </location>
</feature>
<sequence>MLTFLVYGAIVVIGPLLMYFSLSLRDLVLSRFGIVGVSALLSIPLMLRGFTGTDSLQYYTLYQYGSYLWERENSIERGYSFLMDASHAMRLSAYGFFFVIAFLTICMFMITLNTVKGCINIYASCFYFITCFYFNMFNISRQMLAVSFVIFGLVLLSKDNIIPSIICFAVGSLMHVSAVIAFLSIAIYYLLKKCNNKVVVSVTLLIVLVFIFNRRLLADLAGMLFNTVYYSGYFAAETVTTRRIISKMIINAPLILLLLLNLKRKRDVRFLSLVALVGIFLTTMGDATGRIGLNFSAVGIVAYGMALQEDVVFNAGRSSIRKEPLTVLFLLYCFAIFMMNTVFGHYGEVIPYMPFFPPQPA</sequence>
<keyword evidence="3" id="KW-1185">Reference proteome</keyword>
<evidence type="ECO:0008006" key="4">
    <source>
        <dbReference type="Google" id="ProtNLM"/>
    </source>
</evidence>
<keyword evidence="1" id="KW-0812">Transmembrane</keyword>
<feature type="transmembrane region" description="Helical" evidence="1">
    <location>
        <begin position="198"/>
        <end position="217"/>
    </location>
</feature>
<dbReference type="eggNOG" id="ENOG5032N1W">
    <property type="taxonomic scope" value="Bacteria"/>
</dbReference>
<protein>
    <recommendedName>
        <fullName evidence="4">EpsG family protein</fullName>
    </recommendedName>
</protein>
<proteinExistence type="predicted"/>
<evidence type="ECO:0000313" key="2">
    <source>
        <dbReference type="EMBL" id="KFI69621.1"/>
    </source>
</evidence>
<feature type="transmembrane region" description="Helical" evidence="1">
    <location>
        <begin position="119"/>
        <end position="137"/>
    </location>
</feature>
<feature type="transmembrane region" description="Helical" evidence="1">
    <location>
        <begin position="268"/>
        <end position="285"/>
    </location>
</feature>
<dbReference type="EMBL" id="JGZC01000008">
    <property type="protein sequence ID" value="KFI69621.1"/>
    <property type="molecule type" value="Genomic_DNA"/>
</dbReference>
<feature type="transmembrane region" description="Helical" evidence="1">
    <location>
        <begin position="91"/>
        <end position="113"/>
    </location>
</feature>
<reference evidence="2 3" key="1">
    <citation type="submission" date="2014-03" db="EMBL/GenBank/DDBJ databases">
        <title>Genomics of Bifidobacteria.</title>
        <authorList>
            <person name="Ventura M."/>
            <person name="Milani C."/>
            <person name="Lugli G.A."/>
        </authorList>
    </citation>
    <scope>NUCLEOTIDE SEQUENCE [LARGE SCALE GENOMIC DNA]</scope>
    <source>
        <strain evidence="2 3">LMG 11341</strain>
    </source>
</reference>
<comment type="caution">
    <text evidence="2">The sequence shown here is derived from an EMBL/GenBank/DDBJ whole genome shotgun (WGS) entry which is preliminary data.</text>
</comment>
<dbReference type="Pfam" id="PF14897">
    <property type="entry name" value="EpsG"/>
    <property type="match status" value="1"/>
</dbReference>
<name>A0A087BF21_9BIFI</name>
<evidence type="ECO:0000313" key="3">
    <source>
        <dbReference type="Proteomes" id="UP000029060"/>
    </source>
</evidence>
<feature type="transmembrane region" description="Helical" evidence="1">
    <location>
        <begin position="5"/>
        <end position="22"/>
    </location>
</feature>
<feature type="transmembrane region" description="Helical" evidence="1">
    <location>
        <begin position="172"/>
        <end position="191"/>
    </location>
</feature>
<dbReference type="RefSeq" id="WP_033523301.1">
    <property type="nucleotide sequence ID" value="NZ_JGZC01000008.1"/>
</dbReference>
<keyword evidence="1" id="KW-1133">Transmembrane helix</keyword>
<dbReference type="Proteomes" id="UP000029060">
    <property type="component" value="Unassembled WGS sequence"/>
</dbReference>
<organism evidence="2 3">
    <name type="scientific">Bifidobacterium merycicum</name>
    <dbReference type="NCBI Taxonomy" id="78345"/>
    <lineage>
        <taxon>Bacteria</taxon>
        <taxon>Bacillati</taxon>
        <taxon>Actinomycetota</taxon>
        <taxon>Actinomycetes</taxon>
        <taxon>Bifidobacteriales</taxon>
        <taxon>Bifidobacteriaceae</taxon>
        <taxon>Bifidobacterium</taxon>
    </lineage>
</organism>
<dbReference type="AlphaFoldDB" id="A0A087BF21"/>
<accession>A0A087BF21</accession>
<feature type="transmembrane region" description="Helical" evidence="1">
    <location>
        <begin position="325"/>
        <end position="346"/>
    </location>
</feature>
<keyword evidence="1" id="KW-0472">Membrane</keyword>
<gene>
    <name evidence="2" type="ORF">BMERY_1710</name>
</gene>
<feature type="transmembrane region" description="Helical" evidence="1">
    <location>
        <begin position="291"/>
        <end position="313"/>
    </location>
</feature>
<evidence type="ECO:0000256" key="1">
    <source>
        <dbReference type="SAM" id="Phobius"/>
    </source>
</evidence>